<feature type="domain" description="FAD-binding" evidence="5">
    <location>
        <begin position="111"/>
        <end position="462"/>
    </location>
</feature>
<dbReference type="Gene3D" id="3.30.9.10">
    <property type="entry name" value="D-Amino Acid Oxidase, subunit A, domain 2"/>
    <property type="match status" value="1"/>
</dbReference>
<evidence type="ECO:0000313" key="7">
    <source>
        <dbReference type="Proteomes" id="UP000298327"/>
    </source>
</evidence>
<gene>
    <name evidence="6" type="ORF">EVG20_g7763</name>
</gene>
<accession>A0A4Y9YD81</accession>
<comment type="cofactor">
    <cofactor evidence="1">
        <name>FAD</name>
        <dbReference type="ChEBI" id="CHEBI:57692"/>
    </cofactor>
</comment>
<dbReference type="Proteomes" id="UP000298327">
    <property type="component" value="Unassembled WGS sequence"/>
</dbReference>
<dbReference type="Gene3D" id="3.40.30.120">
    <property type="match status" value="1"/>
</dbReference>
<dbReference type="SUPFAM" id="SSF51905">
    <property type="entry name" value="FAD/NAD(P)-binding domain"/>
    <property type="match status" value="1"/>
</dbReference>
<dbReference type="PANTHER" id="PTHR43004:SF19">
    <property type="entry name" value="BINDING MONOOXYGENASE, PUTATIVE (JCVI)-RELATED"/>
    <property type="match status" value="1"/>
</dbReference>
<reference evidence="6 7" key="1">
    <citation type="submission" date="2019-02" db="EMBL/GenBank/DDBJ databases">
        <title>Genome sequencing of the rare red list fungi Dentipellis fragilis.</title>
        <authorList>
            <person name="Buettner E."/>
            <person name="Kellner H."/>
        </authorList>
    </citation>
    <scope>NUCLEOTIDE SEQUENCE [LARGE SCALE GENOMIC DNA]</scope>
    <source>
        <strain evidence="6 7">DSM 105465</strain>
    </source>
</reference>
<dbReference type="STRING" id="205917.A0A4Y9YD81"/>
<evidence type="ECO:0000256" key="2">
    <source>
        <dbReference type="ARBA" id="ARBA00022630"/>
    </source>
</evidence>
<dbReference type="InterPro" id="IPR050641">
    <property type="entry name" value="RIFMO-like"/>
</dbReference>
<keyword evidence="3" id="KW-0274">FAD</keyword>
<evidence type="ECO:0000256" key="1">
    <source>
        <dbReference type="ARBA" id="ARBA00001974"/>
    </source>
</evidence>
<proteinExistence type="predicted"/>
<organism evidence="6 7">
    <name type="scientific">Dentipellis fragilis</name>
    <dbReference type="NCBI Taxonomy" id="205917"/>
    <lineage>
        <taxon>Eukaryota</taxon>
        <taxon>Fungi</taxon>
        <taxon>Dikarya</taxon>
        <taxon>Basidiomycota</taxon>
        <taxon>Agaricomycotina</taxon>
        <taxon>Agaricomycetes</taxon>
        <taxon>Russulales</taxon>
        <taxon>Hericiaceae</taxon>
        <taxon>Dentipellis</taxon>
    </lineage>
</organism>
<sequence length="664" mass="71827">MTPSDYVSGAVSARSSSRFGEVQAVSRCFTGASPRRGPASPTAAIDAQPAAPSTCAPVDHADVCKVHASRCRVLDRHDVYKWPSMIVIFCKSARYTSLTLKLVFLVMSPNVDVLVVGAGPTGLAAALTLAKNGVPVRIIEKLPQHPLGQRGAGIMPRTLEVYYFLGVLEDVKKQGTFKTEMKEWKDGVPVKTHPIMAVLEPTPIFPERQACILGQDAACCILREHLKAQGVEVELATELVRLEQHEDSVTAAIVRRQNSKEVEDTLTAKYILGADGARGVVRKILNLSFLGETRDAVNIIIGDAEVYGLDQDHWHKFGDSPDDVAVLRPTNRSAKENIFFYAVFGPNLDHDKALKDHEYFRQFVYDLAKVPELKIGKFETISNYRPNIRVANSFRHGRVFIAGDAAHVHSATGGQGMNSSIMDAFNLGWKLALTCKGLATPALLDSYDAERLPVIKEMLQRTTAILNRTVASAKDQPASTPGKDNEPAWTRSTQLNQLGVHYRWSPIVVDEAVAELESKDKGKAEELTASTYVVEEGGRLHAGDRAPDAPGLLDLNTGSVTRLFDVFGPEHHTVLIFTDGEAASALAPLARFPAGLVRTVAIRSQNVPSAEAAAGVDLVLQDKDGYAYPGYGAHVAVVRPDGVVGALVGGAEGVEKYFAGILVL</sequence>
<dbReference type="InterPro" id="IPR036188">
    <property type="entry name" value="FAD/NAD-bd_sf"/>
</dbReference>
<keyword evidence="7" id="KW-1185">Reference proteome</keyword>
<evidence type="ECO:0000313" key="6">
    <source>
        <dbReference type="EMBL" id="TFY59517.1"/>
    </source>
</evidence>
<keyword evidence="4" id="KW-0560">Oxidoreductase</keyword>
<dbReference type="PANTHER" id="PTHR43004">
    <property type="entry name" value="TRK SYSTEM POTASSIUM UPTAKE PROTEIN"/>
    <property type="match status" value="1"/>
</dbReference>
<dbReference type="AlphaFoldDB" id="A0A4Y9YD81"/>
<dbReference type="Gene3D" id="3.50.50.60">
    <property type="entry name" value="FAD/NAD(P)-binding domain"/>
    <property type="match status" value="1"/>
</dbReference>
<name>A0A4Y9YD81_9AGAM</name>
<dbReference type="GO" id="GO:0071949">
    <property type="term" value="F:FAD binding"/>
    <property type="evidence" value="ECO:0007669"/>
    <property type="project" value="InterPro"/>
</dbReference>
<dbReference type="GO" id="GO:0016709">
    <property type="term" value="F:oxidoreductase activity, acting on paired donors, with incorporation or reduction of molecular oxygen, NAD(P)H as one donor, and incorporation of one atom of oxygen"/>
    <property type="evidence" value="ECO:0007669"/>
    <property type="project" value="UniProtKB-ARBA"/>
</dbReference>
<keyword evidence="2" id="KW-0285">Flavoprotein</keyword>
<evidence type="ECO:0000256" key="3">
    <source>
        <dbReference type="ARBA" id="ARBA00022827"/>
    </source>
</evidence>
<protein>
    <recommendedName>
        <fullName evidence="5">FAD-binding domain-containing protein</fullName>
    </recommendedName>
</protein>
<dbReference type="EMBL" id="SEOQ01000615">
    <property type="protein sequence ID" value="TFY59517.1"/>
    <property type="molecule type" value="Genomic_DNA"/>
</dbReference>
<evidence type="ECO:0000259" key="5">
    <source>
        <dbReference type="Pfam" id="PF01494"/>
    </source>
</evidence>
<dbReference type="InterPro" id="IPR002938">
    <property type="entry name" value="FAD-bd"/>
</dbReference>
<evidence type="ECO:0000256" key="4">
    <source>
        <dbReference type="ARBA" id="ARBA00023002"/>
    </source>
</evidence>
<comment type="caution">
    <text evidence="6">The sequence shown here is derived from an EMBL/GenBank/DDBJ whole genome shotgun (WGS) entry which is preliminary data.</text>
</comment>
<dbReference type="Pfam" id="PF01494">
    <property type="entry name" value="FAD_binding_3"/>
    <property type="match status" value="1"/>
</dbReference>
<dbReference type="OrthoDB" id="2690153at2759"/>
<dbReference type="PRINTS" id="PR00420">
    <property type="entry name" value="RNGMNOXGNASE"/>
</dbReference>